<evidence type="ECO:0000256" key="3">
    <source>
        <dbReference type="ARBA" id="ARBA00004370"/>
    </source>
</evidence>
<feature type="domain" description="AAA+ ATPase" evidence="16">
    <location>
        <begin position="330"/>
        <end position="466"/>
    </location>
</feature>
<dbReference type="InterPro" id="IPR000642">
    <property type="entry name" value="Peptidase_M41"/>
</dbReference>
<keyword evidence="18" id="KW-1185">Reference proteome</keyword>
<evidence type="ECO:0000256" key="8">
    <source>
        <dbReference type="ARBA" id="ARBA00022741"/>
    </source>
</evidence>
<dbReference type="GO" id="GO:0005524">
    <property type="term" value="F:ATP binding"/>
    <property type="evidence" value="ECO:0007669"/>
    <property type="project" value="UniProtKB-KW"/>
</dbReference>
<dbReference type="NCBIfam" id="TIGR01241">
    <property type="entry name" value="FtsH_fam"/>
    <property type="match status" value="1"/>
</dbReference>
<comment type="subcellular location">
    <subcellularLocation>
        <location evidence="3">Membrane</location>
    </subcellularLocation>
    <subcellularLocation>
        <location evidence="2">Mitochondrion</location>
    </subcellularLocation>
</comment>
<dbReference type="SMART" id="SM00382">
    <property type="entry name" value="AAA"/>
    <property type="match status" value="1"/>
</dbReference>
<dbReference type="InterPro" id="IPR027417">
    <property type="entry name" value="P-loop_NTPase"/>
</dbReference>
<proteinExistence type="inferred from homology"/>
<dbReference type="PANTHER" id="PTHR23076:SF97">
    <property type="entry name" value="ATP-DEPENDENT ZINC METALLOPROTEASE YME1L1"/>
    <property type="match status" value="1"/>
</dbReference>
<dbReference type="Pfam" id="PF01434">
    <property type="entry name" value="Peptidase_M41"/>
    <property type="match status" value="1"/>
</dbReference>
<evidence type="ECO:0000313" key="17">
    <source>
        <dbReference type="EMBL" id="EME27972.1"/>
    </source>
</evidence>
<keyword evidence="11" id="KW-0067">ATP-binding</keyword>
<dbReference type="SUPFAM" id="SSF52540">
    <property type="entry name" value="P-loop containing nucleoside triphosphate hydrolases"/>
    <property type="match status" value="1"/>
</dbReference>
<protein>
    <submittedName>
        <fullName evidence="17">AAA-type ATPase</fullName>
    </submittedName>
</protein>
<dbReference type="Gramene" id="EME27972">
    <property type="protein sequence ID" value="EME27972"/>
    <property type="gene ID" value="Gasu_44770"/>
</dbReference>
<evidence type="ECO:0000256" key="2">
    <source>
        <dbReference type="ARBA" id="ARBA00004173"/>
    </source>
</evidence>
<dbReference type="FunFam" id="1.20.58.760:FF:000002">
    <property type="entry name" value="ATP-dependent zinc metalloprotease FtsH"/>
    <property type="match status" value="1"/>
</dbReference>
<dbReference type="GO" id="GO:0006508">
    <property type="term" value="P:proteolysis"/>
    <property type="evidence" value="ECO:0007669"/>
    <property type="project" value="UniProtKB-KW"/>
</dbReference>
<accession>M2XDD3</accession>
<keyword evidence="13" id="KW-0496">Mitochondrion</keyword>
<dbReference type="EMBL" id="KB454525">
    <property type="protein sequence ID" value="EME27972.1"/>
    <property type="molecule type" value="Genomic_DNA"/>
</dbReference>
<dbReference type="InterPro" id="IPR005936">
    <property type="entry name" value="FtsH"/>
</dbReference>
<sequence length="779" mass="85072">MSFVVVAHVWRRPMLLLLKNNLWRASYSLYVQDKNGLLKRNLWQKRHFRYSLSGRKLNKLEKDAELYPTDPSRVLALFRALNEAGESEKVIRKVEGGGLQVTSEDVVKEYIKALIHTGRFDRSHLADVLERAGYSHEVAFEYSRELPSEGLGDVSSYGVTGGQSGKAATPLQQGYPTGWRNSAALRNEYSARPVTFARTATSPSTVGVPTVGQVEHSLKDANRGYLPVAGSPEEPVHVTLAEPSTKSQFWKLIRSVAVFFIVISGLGALFEERSVGKGLGLHTEIQPEQVGNSPKRFEDVKGCDEAKAELEEIVHYLRSPETFTRLGGKLPKGVLLVGPPGTGKTLLARAIAGEAGVPFFYASGSEFEEMFVGVGARRVRELFGAAKKKAPCIVFIDEIDAIGGTRNPKDQQYMKMTLNQLLVELDGFNPNEGIIVIGATNFPESLDKALVRPGRFDRHVVVPNPDVEGRRQILQLHTKNIKLDNDVDLSVIARGTPGFSGAELANLANMAALKAALEGAPSVAMQHLEYAKDKILMGAERKSAAISEESRKLTAYHEGGHALVACFTTGALPIHKATIVPRGVSLGMVSQLPESDMTSISRRQMIAKLAVAMGGRAAEELIFGDDNVTSGAESDFSQATKLAEAMVTRYGMSDKIGKFVLERESESPEMRSLIDSEMKKLLDEAYHHAKQVLMEHKEELHRLARALLEKETLTADEVRKVVYSVQYLKQEPLASKQVANMGNQQSYQEQRGGGGGDALGVRGPKSLGETSTAAAAAPQ</sequence>
<dbReference type="FunFam" id="3.40.50.300:FF:000175">
    <property type="entry name" value="ATP-dependent zinc metalloprotease FTSH 4"/>
    <property type="match status" value="1"/>
</dbReference>
<name>M2XDD3_GALSU</name>
<dbReference type="SUPFAM" id="SSF140990">
    <property type="entry name" value="FtsH protease domain-like"/>
    <property type="match status" value="1"/>
</dbReference>
<dbReference type="Pfam" id="PF17862">
    <property type="entry name" value="AAA_lid_3"/>
    <property type="match status" value="1"/>
</dbReference>
<keyword evidence="14" id="KW-0472">Membrane</keyword>
<dbReference type="RefSeq" id="XP_005704492.1">
    <property type="nucleotide sequence ID" value="XM_005704435.1"/>
</dbReference>
<evidence type="ECO:0000313" key="18">
    <source>
        <dbReference type="Proteomes" id="UP000030680"/>
    </source>
</evidence>
<reference evidence="18" key="1">
    <citation type="journal article" date="2013" name="Science">
        <title>Gene transfer from bacteria and archaea facilitated evolution of an extremophilic eukaryote.</title>
        <authorList>
            <person name="Schonknecht G."/>
            <person name="Chen W.H."/>
            <person name="Ternes C.M."/>
            <person name="Barbier G.G."/>
            <person name="Shrestha R.P."/>
            <person name="Stanke M."/>
            <person name="Brautigam A."/>
            <person name="Baker B.J."/>
            <person name="Banfield J.F."/>
            <person name="Garavito R.M."/>
            <person name="Carr K."/>
            <person name="Wilkerson C."/>
            <person name="Rensing S.A."/>
            <person name="Gagneul D."/>
            <person name="Dickenson N.E."/>
            <person name="Oesterhelt C."/>
            <person name="Lercher M.J."/>
            <person name="Weber A.P."/>
        </authorList>
    </citation>
    <scope>NUCLEOTIDE SEQUENCE [LARGE SCALE GENOMIC DNA]</scope>
    <source>
        <strain evidence="18">074W</strain>
    </source>
</reference>
<feature type="region of interest" description="Disordered" evidence="15">
    <location>
        <begin position="741"/>
        <end position="779"/>
    </location>
</feature>
<dbReference type="PANTHER" id="PTHR23076">
    <property type="entry name" value="METALLOPROTEASE M41 FTSH"/>
    <property type="match status" value="1"/>
</dbReference>
<dbReference type="Pfam" id="PF00004">
    <property type="entry name" value="AAA"/>
    <property type="match status" value="1"/>
</dbReference>
<dbReference type="PROSITE" id="PS00674">
    <property type="entry name" value="AAA"/>
    <property type="match status" value="1"/>
</dbReference>
<dbReference type="Gene3D" id="3.40.50.300">
    <property type="entry name" value="P-loop containing nucleotide triphosphate hydrolases"/>
    <property type="match status" value="1"/>
</dbReference>
<dbReference type="MEROPS" id="M41.018"/>
<dbReference type="GO" id="GO:0016887">
    <property type="term" value="F:ATP hydrolysis activity"/>
    <property type="evidence" value="ECO:0007669"/>
    <property type="project" value="InterPro"/>
</dbReference>
<dbReference type="KEGG" id="gsl:Gasu_44770"/>
<keyword evidence="10" id="KW-0862">Zinc</keyword>
<dbReference type="GO" id="GO:0004222">
    <property type="term" value="F:metalloendopeptidase activity"/>
    <property type="evidence" value="ECO:0007669"/>
    <property type="project" value="InterPro"/>
</dbReference>
<dbReference type="GO" id="GO:0016020">
    <property type="term" value="C:membrane"/>
    <property type="evidence" value="ECO:0007669"/>
    <property type="project" value="UniProtKB-SubCell"/>
</dbReference>
<evidence type="ECO:0000256" key="14">
    <source>
        <dbReference type="ARBA" id="ARBA00023136"/>
    </source>
</evidence>
<dbReference type="InterPro" id="IPR037219">
    <property type="entry name" value="Peptidase_M41-like"/>
</dbReference>
<comment type="cofactor">
    <cofactor evidence="1">
        <name>Zn(2+)</name>
        <dbReference type="ChEBI" id="CHEBI:29105"/>
    </cofactor>
</comment>
<evidence type="ECO:0000259" key="16">
    <source>
        <dbReference type="SMART" id="SM00382"/>
    </source>
</evidence>
<dbReference type="GO" id="GO:0005739">
    <property type="term" value="C:mitochondrion"/>
    <property type="evidence" value="ECO:0007669"/>
    <property type="project" value="UniProtKB-SubCell"/>
</dbReference>
<dbReference type="GeneID" id="17086847"/>
<evidence type="ECO:0000256" key="7">
    <source>
        <dbReference type="ARBA" id="ARBA00022723"/>
    </source>
</evidence>
<dbReference type="InterPro" id="IPR041569">
    <property type="entry name" value="AAA_lid_3"/>
</dbReference>
<dbReference type="InterPro" id="IPR003593">
    <property type="entry name" value="AAA+_ATPase"/>
</dbReference>
<organism evidence="17 18">
    <name type="scientific">Galdieria sulphuraria</name>
    <name type="common">Red alga</name>
    <dbReference type="NCBI Taxonomy" id="130081"/>
    <lineage>
        <taxon>Eukaryota</taxon>
        <taxon>Rhodophyta</taxon>
        <taxon>Bangiophyceae</taxon>
        <taxon>Galdieriales</taxon>
        <taxon>Galdieriaceae</taxon>
        <taxon>Galdieria</taxon>
    </lineage>
</organism>
<dbReference type="CDD" id="cd19501">
    <property type="entry name" value="RecA-like_FtsH"/>
    <property type="match status" value="1"/>
</dbReference>
<dbReference type="STRING" id="130081.M2XDD3"/>
<dbReference type="InterPro" id="IPR003959">
    <property type="entry name" value="ATPase_AAA_core"/>
</dbReference>
<evidence type="ECO:0000256" key="4">
    <source>
        <dbReference type="ARBA" id="ARBA00010044"/>
    </source>
</evidence>
<dbReference type="FunFam" id="1.10.8.60:FF:000001">
    <property type="entry name" value="ATP-dependent zinc metalloprotease FtsH"/>
    <property type="match status" value="1"/>
</dbReference>
<dbReference type="AlphaFoldDB" id="M2XDD3"/>
<dbReference type="InterPro" id="IPR003960">
    <property type="entry name" value="ATPase_AAA_CS"/>
</dbReference>
<keyword evidence="7" id="KW-0479">Metal-binding</keyword>
<evidence type="ECO:0000256" key="13">
    <source>
        <dbReference type="ARBA" id="ARBA00023128"/>
    </source>
</evidence>
<dbReference type="GO" id="GO:0046872">
    <property type="term" value="F:metal ion binding"/>
    <property type="evidence" value="ECO:0007669"/>
    <property type="project" value="UniProtKB-KW"/>
</dbReference>
<evidence type="ECO:0000256" key="12">
    <source>
        <dbReference type="ARBA" id="ARBA00023049"/>
    </source>
</evidence>
<keyword evidence="8" id="KW-0547">Nucleotide-binding</keyword>
<evidence type="ECO:0000256" key="10">
    <source>
        <dbReference type="ARBA" id="ARBA00022833"/>
    </source>
</evidence>
<dbReference type="Proteomes" id="UP000030680">
    <property type="component" value="Unassembled WGS sequence"/>
</dbReference>
<keyword evidence="12" id="KW-0482">Metalloprotease</keyword>
<evidence type="ECO:0000256" key="5">
    <source>
        <dbReference type="ARBA" id="ARBA00010550"/>
    </source>
</evidence>
<dbReference type="Gene3D" id="1.20.58.760">
    <property type="entry name" value="Peptidase M41"/>
    <property type="match status" value="1"/>
</dbReference>
<keyword evidence="9" id="KW-0378">Hydrolase</keyword>
<dbReference type="HAMAP" id="MF_01458">
    <property type="entry name" value="FtsH"/>
    <property type="match status" value="1"/>
</dbReference>
<evidence type="ECO:0000256" key="15">
    <source>
        <dbReference type="SAM" id="MobiDB-lite"/>
    </source>
</evidence>
<evidence type="ECO:0000256" key="11">
    <source>
        <dbReference type="ARBA" id="ARBA00022840"/>
    </source>
</evidence>
<evidence type="ECO:0000256" key="9">
    <source>
        <dbReference type="ARBA" id="ARBA00022801"/>
    </source>
</evidence>
<dbReference type="eggNOG" id="KOG0734">
    <property type="taxonomic scope" value="Eukaryota"/>
</dbReference>
<dbReference type="Gene3D" id="1.10.8.60">
    <property type="match status" value="1"/>
</dbReference>
<gene>
    <name evidence="17" type="ORF">Gasu_44770</name>
</gene>
<dbReference type="OMA" id="MYDEYLL"/>
<comment type="similarity">
    <text evidence="5">In the N-terminal section; belongs to the AAA ATPase family.</text>
</comment>
<keyword evidence="6" id="KW-0645">Protease</keyword>
<comment type="similarity">
    <text evidence="4">In the C-terminal section; belongs to the peptidase M41 family.</text>
</comment>
<evidence type="ECO:0000256" key="6">
    <source>
        <dbReference type="ARBA" id="ARBA00022670"/>
    </source>
</evidence>
<evidence type="ECO:0000256" key="1">
    <source>
        <dbReference type="ARBA" id="ARBA00001947"/>
    </source>
</evidence>
<dbReference type="OrthoDB" id="1413014at2759"/>
<dbReference type="GO" id="GO:0004176">
    <property type="term" value="F:ATP-dependent peptidase activity"/>
    <property type="evidence" value="ECO:0007669"/>
    <property type="project" value="InterPro"/>
</dbReference>